<evidence type="ECO:0000259" key="2">
    <source>
        <dbReference type="Pfam" id="PF09327"/>
    </source>
</evidence>
<feature type="domain" description="Tip attachment protein J central straight fiber" evidence="2">
    <location>
        <begin position="1652"/>
        <end position="1788"/>
    </location>
</feature>
<sequence length="1810" mass="189851">MGAAARGISGHKSSGESQKSPTETPDSLISTAYAKVLDLISEGPIVGLVNGYQSIYLDKTPLANADGSLNYTGVTVGIRTGEADQEYLPGFPSVESETAVGVELKYATPWVQQITNVELSAVRIRLSVPYLTYTDSSGNINGYEVKYAIDVATDSGAYVEVLATSFNGKTTSTYERSHRIDLPASTTGWRVRVRRLTVDSTSSSIQSTTNIASYTEIIDAKLRYPYTAVVGITVDASQFSSIPARAFDCKLRIIRVPSNYTPETRSYSGVWDGTFKLAWTDNPAWIYYDLILNDRYGLGQLISAAQVDKWALYQIAGYCDEMVDDGQGGTEPRFTCNLYLQTRADALQVLQDLASIFRGMAYWAAGSVTASADMPSDPVYTYNQANVIDGKFTYVGSAKSTRFSVALVSWNDPSDFYNKKVEYVSDQKALARYGVQQTELTAFGCTSQGQAQRLGHYTLLTNLLENETVSFSVGMDGAIARPGQIVRVADEARAGRRIGGRIKTATANTVTLDADATIAAGDTIVIILPTGSAETRLVKSYANRVVTVTTPWTSQPVAQSVFAIETADLVPQVFRVLTVPENAGDEGLAYDITAVKHVASKFPAIDSGAQIVQLPVTVIPSSVQAPPADIQLSTYSSVDQGIAITTMRAEWVAPAGAVSYDVWWRRNSNDWVYAGRTYSASIEVRGIYSGTYLVRVAALNSMNTASIWGYSESTELQGKVGLPPAVTSLTATSQIFGIGLAWTFPAGSDDTQRTELWYSTTPSLDEATKLTDLAYPQADYAMQSLLAGATFFFWARLVDRTGNIGSFYPAGNGVMGQASTEAGPILELIAGQIDETALGQELKDRIDLIDGPPSLPGSVSDRLSELGTQVTEVTNQLQDQINAIGDIADSAAYNPDKAYTLGQSVLADDGKLYQAKGDVPVNTPPPNTTYWADVGQAVADANGLAARVTTTETRLTSVEGVNTSQASQIDGLQSSLNGKADASALNSLTTRVSSAEGTISSQGTALTGLNNSLTATNANVTAAQTAATNAATLAGSKGKVMVQTATPAAADQLAQNLWIDITGGANTPKRWNGSAWAAVTDKVATDAAAAAANALAVANTKADASTVSALTNTVTQQGTTITAQGTALTAVQASVAGMSPDNLINDPAFANAADTVSSSSSVFDRTSSSAPANGPTARLLRVPFSSATTNSYVSFWTVPQVRALVGTYAEAMPCKPGEVYTFSMWVFTEGTTGRAVQPYINLFVDNTSNTSPLALSGANTVADGAWTKISYQFTIPAGYYYMLIRIRYRAGDAVVAWVSDPRLNKQSDEDAAQASATSALDGRVTQTEAGLTSQGSQLTSLTNSVAGKADNSALQALASTVSQQGSTLDSQGTAVTQLQSTIGGIGGAGTNLLPDDYSWLTSTTLPATVVNTLTRLGVAVAAAASGFGIKMTLGSAVTTQYLMLAPSNNAAGYNIDMEAGSYLVSMYVQGSAAGSMRVSMYSGTHRYSANVAFTTTRQRLVFVCTATAAARAAITIYPNMAGLAAGTEIVIDSVMIEEQIGTGTAPSAFVAGPSARAIAAQATALSTLDTRVTQTETSITAQATRLDGLYVQVNPATAGDSTGYAGSSAMFAGVWSEQSARIEDGVATSQRIDTVQASVTDTTNALAVTNATVQQTSQAVATLDGKASASWSVKLQVNASGQYVMAGIGVGIENTGAGLQGQVLVSADRFAIVGTLAGGTSYTPFVVQGGQVFINSAFIQDGTITNAMIGAYLQSTDYVAGSTGWRLDKAGTFEINGNVAGQGRMAITNRAVKVYDGSGVLRVQLGDLSA</sequence>
<dbReference type="InterPro" id="IPR055385">
    <property type="entry name" value="GpJ_HDII-ins2"/>
</dbReference>
<dbReference type="Proteomes" id="UP000509568">
    <property type="component" value="Chromosome"/>
</dbReference>
<proteinExistence type="predicted"/>
<dbReference type="Gene3D" id="1.20.5.340">
    <property type="match status" value="1"/>
</dbReference>
<evidence type="ECO:0000313" key="5">
    <source>
        <dbReference type="EMBL" id="QKZ05817.1"/>
    </source>
</evidence>
<organism evidence="5 6">
    <name type="scientific">Pseudomonas eucalypticola</name>
    <dbReference type="NCBI Taxonomy" id="2599595"/>
    <lineage>
        <taxon>Bacteria</taxon>
        <taxon>Pseudomonadati</taxon>
        <taxon>Pseudomonadota</taxon>
        <taxon>Gammaproteobacteria</taxon>
        <taxon>Pseudomonadales</taxon>
        <taxon>Pseudomonadaceae</taxon>
        <taxon>Pseudomonas</taxon>
    </lineage>
</organism>
<gene>
    <name evidence="5" type="ORF">HWQ56_19255</name>
</gene>
<feature type="region of interest" description="Disordered" evidence="1">
    <location>
        <begin position="1306"/>
        <end position="1335"/>
    </location>
</feature>
<dbReference type="InterPro" id="IPR015406">
    <property type="entry name" value="GpJ_CSF"/>
</dbReference>
<dbReference type="Gene3D" id="2.60.120.260">
    <property type="entry name" value="Galactose-binding domain-like"/>
    <property type="match status" value="2"/>
</dbReference>
<name>A0A7D5D944_9PSED</name>
<evidence type="ECO:0000256" key="1">
    <source>
        <dbReference type="SAM" id="MobiDB-lite"/>
    </source>
</evidence>
<dbReference type="InterPro" id="IPR032876">
    <property type="entry name" value="J_dom"/>
</dbReference>
<feature type="domain" description="Tip attachment protein J" evidence="3">
    <location>
        <begin position="344"/>
        <end position="497"/>
    </location>
</feature>
<dbReference type="InterPro" id="IPR053171">
    <property type="entry name" value="Viral_Tip_Attach_Protein"/>
</dbReference>
<reference evidence="5 6" key="1">
    <citation type="submission" date="2020-06" db="EMBL/GenBank/DDBJ databases">
        <title>Pseudomonas eucalypticola sp. nov., an endophyte of Eucalyptus dunnii leaves with biocontrol ability of eucalyptus leaf blight.</title>
        <authorList>
            <person name="Liu Y."/>
            <person name="Song Z."/>
            <person name="Zeng H."/>
            <person name="Lu M."/>
            <person name="Wang X."/>
            <person name="Lian X."/>
            <person name="Zhang Q."/>
        </authorList>
    </citation>
    <scope>NUCLEOTIDE SEQUENCE [LARGE SCALE GENOMIC DNA]</scope>
    <source>
        <strain evidence="5 6">NP-1</strain>
    </source>
</reference>
<accession>A0A7D5D944</accession>
<dbReference type="RefSeq" id="WP_176571516.1">
    <property type="nucleotide sequence ID" value="NZ_CP056030.1"/>
</dbReference>
<feature type="region of interest" description="Disordered" evidence="1">
    <location>
        <begin position="1"/>
        <end position="26"/>
    </location>
</feature>
<dbReference type="Pfam" id="PF24801">
    <property type="entry name" value="FNIII-A_GpJ"/>
    <property type="match status" value="1"/>
</dbReference>
<protein>
    <submittedName>
        <fullName evidence="5">Phage tail protein</fullName>
    </submittedName>
</protein>
<evidence type="ECO:0000313" key="6">
    <source>
        <dbReference type="Proteomes" id="UP000509568"/>
    </source>
</evidence>
<dbReference type="Pfam" id="PF09327">
    <property type="entry name" value="Phage_Tail_Tip"/>
    <property type="match status" value="1"/>
</dbReference>
<dbReference type="SUPFAM" id="SSF49785">
    <property type="entry name" value="Galactose-binding domain-like"/>
    <property type="match status" value="1"/>
</dbReference>
<feature type="compositionally biased region" description="Polar residues" evidence="1">
    <location>
        <begin position="1314"/>
        <end position="1335"/>
    </location>
</feature>
<dbReference type="InterPro" id="IPR008979">
    <property type="entry name" value="Galactose-bd-like_sf"/>
</dbReference>
<dbReference type="KEGG" id="pez:HWQ56_19255"/>
<feature type="domain" description="Tip attachment protein J HDII-ins2" evidence="4">
    <location>
        <begin position="94"/>
        <end position="220"/>
    </location>
</feature>
<dbReference type="PANTHER" id="PTHR36251:SF2">
    <property type="entry name" value="GIFSY-2 PROPHAGE HOST SPECIFICITY PROTEIN J, PHAGE LAMBDA"/>
    <property type="match status" value="1"/>
</dbReference>
<dbReference type="PANTHER" id="PTHR36251">
    <property type="entry name" value="FELS-1 PROPHAGE HOST SPECIFICITY PROTEIN-RELATED"/>
    <property type="match status" value="1"/>
</dbReference>
<evidence type="ECO:0000259" key="3">
    <source>
        <dbReference type="Pfam" id="PF13550"/>
    </source>
</evidence>
<dbReference type="Pfam" id="PF13550">
    <property type="entry name" value="Phage-tail_3"/>
    <property type="match status" value="1"/>
</dbReference>
<evidence type="ECO:0000259" key="4">
    <source>
        <dbReference type="Pfam" id="PF24801"/>
    </source>
</evidence>
<dbReference type="EMBL" id="CP056030">
    <property type="protein sequence ID" value="QKZ05817.1"/>
    <property type="molecule type" value="Genomic_DNA"/>
</dbReference>
<feature type="compositionally biased region" description="Polar residues" evidence="1">
    <location>
        <begin position="11"/>
        <end position="26"/>
    </location>
</feature>
<keyword evidence="6" id="KW-1185">Reference proteome</keyword>